<keyword evidence="7 9" id="KW-0408">Iron</keyword>
<name>A0A0S4LLW1_9BACT</name>
<reference evidence="13" key="1">
    <citation type="submission" date="2015-10" db="EMBL/GenBank/DDBJ databases">
        <authorList>
            <person name="Luecker S."/>
            <person name="Luecker S."/>
        </authorList>
    </citation>
    <scope>NUCLEOTIDE SEQUENCE [LARGE SCALE GENOMIC DNA]</scope>
</reference>
<evidence type="ECO:0000256" key="9">
    <source>
        <dbReference type="PROSITE-ProRule" id="PRU00433"/>
    </source>
</evidence>
<dbReference type="OrthoDB" id="9765171at2"/>
<feature type="transmembrane region" description="Helical" evidence="10">
    <location>
        <begin position="574"/>
        <end position="596"/>
    </location>
</feature>
<dbReference type="STRING" id="1742973.COMA2_30349"/>
<evidence type="ECO:0000313" key="12">
    <source>
        <dbReference type="EMBL" id="CUS37584.1"/>
    </source>
</evidence>
<comment type="similarity">
    <text evidence="2">Belongs to the oxidase-dependent Fe transporter (OFeT) (TC 9.A.10.1) family.</text>
</comment>
<evidence type="ECO:0000256" key="4">
    <source>
        <dbReference type="ARBA" id="ARBA00022692"/>
    </source>
</evidence>
<dbReference type="InterPro" id="IPR036909">
    <property type="entry name" value="Cyt_c-like_dom_sf"/>
</dbReference>
<evidence type="ECO:0000256" key="6">
    <source>
        <dbReference type="ARBA" id="ARBA00022989"/>
    </source>
</evidence>
<feature type="transmembrane region" description="Helical" evidence="10">
    <location>
        <begin position="391"/>
        <end position="416"/>
    </location>
</feature>
<dbReference type="SUPFAM" id="SSF46626">
    <property type="entry name" value="Cytochrome c"/>
    <property type="match status" value="1"/>
</dbReference>
<dbReference type="InterPro" id="IPR009056">
    <property type="entry name" value="Cyt_c-like_dom"/>
</dbReference>
<dbReference type="Gene3D" id="1.10.760.10">
    <property type="entry name" value="Cytochrome c-like domain"/>
    <property type="match status" value="1"/>
</dbReference>
<comment type="subcellular location">
    <subcellularLocation>
        <location evidence="1">Membrane</location>
        <topology evidence="1">Multi-pass membrane protein</topology>
    </subcellularLocation>
</comment>
<keyword evidence="6 10" id="KW-1133">Transmembrane helix</keyword>
<dbReference type="PROSITE" id="PS51007">
    <property type="entry name" value="CYTC"/>
    <property type="match status" value="1"/>
</dbReference>
<gene>
    <name evidence="12" type="ORF">COMA2_30349</name>
</gene>
<accession>A0A0S4LLW1</accession>
<feature type="transmembrane region" description="Helical" evidence="10">
    <location>
        <begin position="616"/>
        <end position="639"/>
    </location>
</feature>
<evidence type="ECO:0000256" key="10">
    <source>
        <dbReference type="SAM" id="Phobius"/>
    </source>
</evidence>
<organism evidence="12 13">
    <name type="scientific">Candidatus Nitrospira nitrificans</name>
    <dbReference type="NCBI Taxonomy" id="1742973"/>
    <lineage>
        <taxon>Bacteria</taxon>
        <taxon>Pseudomonadati</taxon>
        <taxon>Nitrospirota</taxon>
        <taxon>Nitrospiria</taxon>
        <taxon>Nitrospirales</taxon>
        <taxon>Nitrospiraceae</taxon>
        <taxon>Nitrospira</taxon>
    </lineage>
</organism>
<dbReference type="AlphaFoldDB" id="A0A0S4LLW1"/>
<protein>
    <submittedName>
        <fullName evidence="12">Cytochrome c, class I</fullName>
    </submittedName>
</protein>
<keyword evidence="8 10" id="KW-0472">Membrane</keyword>
<dbReference type="Pfam" id="PF00034">
    <property type="entry name" value="Cytochrom_C"/>
    <property type="match status" value="1"/>
</dbReference>
<dbReference type="GO" id="GO:0046872">
    <property type="term" value="F:metal ion binding"/>
    <property type="evidence" value="ECO:0007669"/>
    <property type="project" value="UniProtKB-KW"/>
</dbReference>
<feature type="transmembrane region" description="Helical" evidence="10">
    <location>
        <begin position="428"/>
        <end position="451"/>
    </location>
</feature>
<dbReference type="GO" id="GO:0009055">
    <property type="term" value="F:electron transfer activity"/>
    <property type="evidence" value="ECO:0007669"/>
    <property type="project" value="InterPro"/>
</dbReference>
<feature type="transmembrane region" description="Helical" evidence="10">
    <location>
        <begin position="542"/>
        <end position="562"/>
    </location>
</feature>
<dbReference type="Proteomes" id="UP000198736">
    <property type="component" value="Unassembled WGS sequence"/>
</dbReference>
<dbReference type="RefSeq" id="WP_090899340.1">
    <property type="nucleotide sequence ID" value="NZ_CZPZ01000023.1"/>
</dbReference>
<dbReference type="PANTHER" id="PTHR31632:SF2">
    <property type="entry name" value="PLASMA MEMBRANE IRON PERMEASE"/>
    <property type="match status" value="1"/>
</dbReference>
<sequence>MKSIRIPLPNSFPWWLATIVLVANLNGVAMALSTDDENAQTVVHMLDYVGVDYPGFVQDGKVVNAEEYAEQREFAAQAIILLGNLPAVPEQPKLLQEARGLFACIEAKAPGNEIAALAGRLRVGVIQAWKLSVSPQQPPDLRQAGQRFAQSCAACHGAQGRGDGPQAMGMEPAPSNLQDEARMRQRSLYGLYATITLGVRGTPMRAFTELSEADRWALAFFVGGLRADSELVAKGEALWRQGEGKTAIGSLRALVTKTPSEQASIGSATDAVRAYLTQQPQALQASNQKPLDFSRAKLDETAQAYADGNQEGAQRLAIAAYLEGFELIESALENVDASLRMEIEREMMTLRAAIGERQPSEAVTAQAARAKALLVRADAALSDSTLSPNTAFVSSLLILLREGLEAILVISAIVAFTVKTGRRDASPYIHAGWIGAVALGGITWIVARYVLSISGANRELTEGITALLAAAMLLYVGWWLHSRANAQAWNQFIRQQINAALGKRTLWAMAGISFLVVYRELFEVILFYETLLAQAGAAGQSAVLWGIATAALLMVLIGSMIFRYSLRLPIGPFFTVTSSLLALMAVVFVGNGVAALQEAGALEATMIRFFSLPMLGIHPTAESLALQVLTLTVISGGLWSTRAKAA</sequence>
<keyword evidence="13" id="KW-1185">Reference proteome</keyword>
<evidence type="ECO:0000256" key="8">
    <source>
        <dbReference type="ARBA" id="ARBA00023136"/>
    </source>
</evidence>
<keyword evidence="3 9" id="KW-0349">Heme</keyword>
<evidence type="ECO:0000313" key="13">
    <source>
        <dbReference type="Proteomes" id="UP000198736"/>
    </source>
</evidence>
<dbReference type="PANTHER" id="PTHR31632">
    <property type="entry name" value="IRON TRANSPORTER FTH1"/>
    <property type="match status" value="1"/>
</dbReference>
<evidence type="ECO:0000259" key="11">
    <source>
        <dbReference type="PROSITE" id="PS51007"/>
    </source>
</evidence>
<keyword evidence="5 9" id="KW-0479">Metal-binding</keyword>
<keyword evidence="4 10" id="KW-0812">Transmembrane</keyword>
<feature type="transmembrane region" description="Helical" evidence="10">
    <location>
        <begin position="463"/>
        <end position="480"/>
    </location>
</feature>
<proteinExistence type="inferred from homology"/>
<dbReference type="Pfam" id="PF03239">
    <property type="entry name" value="FTR1"/>
    <property type="match status" value="1"/>
</dbReference>
<dbReference type="GO" id="GO:0033573">
    <property type="term" value="C:high-affinity iron permease complex"/>
    <property type="evidence" value="ECO:0007669"/>
    <property type="project" value="InterPro"/>
</dbReference>
<dbReference type="GO" id="GO:0020037">
    <property type="term" value="F:heme binding"/>
    <property type="evidence" value="ECO:0007669"/>
    <property type="project" value="InterPro"/>
</dbReference>
<evidence type="ECO:0000256" key="3">
    <source>
        <dbReference type="ARBA" id="ARBA00022617"/>
    </source>
</evidence>
<feature type="domain" description="Cytochrome c" evidence="11">
    <location>
        <begin position="139"/>
        <end position="326"/>
    </location>
</feature>
<evidence type="ECO:0000256" key="5">
    <source>
        <dbReference type="ARBA" id="ARBA00022723"/>
    </source>
</evidence>
<evidence type="ECO:0000256" key="7">
    <source>
        <dbReference type="ARBA" id="ARBA00023004"/>
    </source>
</evidence>
<dbReference type="EMBL" id="CZPZ01000023">
    <property type="protein sequence ID" value="CUS37584.1"/>
    <property type="molecule type" value="Genomic_DNA"/>
</dbReference>
<dbReference type="GO" id="GO:0015093">
    <property type="term" value="F:ferrous iron transmembrane transporter activity"/>
    <property type="evidence" value="ECO:0007669"/>
    <property type="project" value="TreeGrafter"/>
</dbReference>
<feature type="transmembrane region" description="Helical" evidence="10">
    <location>
        <begin position="501"/>
        <end position="522"/>
    </location>
</feature>
<evidence type="ECO:0000256" key="2">
    <source>
        <dbReference type="ARBA" id="ARBA00008333"/>
    </source>
</evidence>
<dbReference type="InterPro" id="IPR004923">
    <property type="entry name" value="FTR1/Fip1/EfeU"/>
</dbReference>
<evidence type="ECO:0000256" key="1">
    <source>
        <dbReference type="ARBA" id="ARBA00004141"/>
    </source>
</evidence>